<sequence>MSSHIVASRRHTVTSDPERQAAARLRELDELLLTPAAVCRKPGADPDDWFPIAETADAYDEAKKRCSGCPFTGLAGPCVERARLLPYDPVGVIGGTDPELRRQLGIGTYVEGYDGVAA</sequence>
<keyword evidence="4" id="KW-1185">Reference proteome</keyword>
<name>A0A9X2GL68_9ACTN</name>
<dbReference type="InterPro" id="IPR034768">
    <property type="entry name" value="4FE4S_WBL"/>
</dbReference>
<reference evidence="3" key="1">
    <citation type="submission" date="2022-06" db="EMBL/GenBank/DDBJ databases">
        <title>Sequencing the genomes of 1000 actinobacteria strains.</title>
        <authorList>
            <person name="Klenk H.-P."/>
        </authorList>
    </citation>
    <scope>NUCLEOTIDE SEQUENCE</scope>
    <source>
        <strain evidence="3">DSM 46694</strain>
    </source>
</reference>
<evidence type="ECO:0000313" key="4">
    <source>
        <dbReference type="Proteomes" id="UP001139648"/>
    </source>
</evidence>
<accession>A0A9X2GL68</accession>
<protein>
    <recommendedName>
        <fullName evidence="2">4Fe-4S Wbl-type domain-containing protein</fullName>
    </recommendedName>
</protein>
<dbReference type="EMBL" id="JAMZEB010000002">
    <property type="protein sequence ID" value="MCP2359697.1"/>
    <property type="molecule type" value="Genomic_DNA"/>
</dbReference>
<evidence type="ECO:0000313" key="3">
    <source>
        <dbReference type="EMBL" id="MCP2359697.1"/>
    </source>
</evidence>
<dbReference type="PROSITE" id="PS51674">
    <property type="entry name" value="4FE4S_WBL"/>
    <property type="match status" value="1"/>
</dbReference>
<evidence type="ECO:0000256" key="1">
    <source>
        <dbReference type="SAM" id="MobiDB-lite"/>
    </source>
</evidence>
<dbReference type="Pfam" id="PF02467">
    <property type="entry name" value="Whib"/>
    <property type="match status" value="1"/>
</dbReference>
<evidence type="ECO:0000259" key="2">
    <source>
        <dbReference type="PROSITE" id="PS51674"/>
    </source>
</evidence>
<gene>
    <name evidence="3" type="ORF">HD597_006717</name>
</gene>
<dbReference type="Proteomes" id="UP001139648">
    <property type="component" value="Unassembled WGS sequence"/>
</dbReference>
<feature type="domain" description="4Fe-4S Wbl-type" evidence="2">
    <location>
        <begin position="38"/>
        <end position="103"/>
    </location>
</feature>
<comment type="caution">
    <text evidence="3">The sequence shown here is derived from an EMBL/GenBank/DDBJ whole genome shotgun (WGS) entry which is preliminary data.</text>
</comment>
<dbReference type="RefSeq" id="WP_253747113.1">
    <property type="nucleotide sequence ID" value="NZ_BAABKA010000035.1"/>
</dbReference>
<dbReference type="AlphaFoldDB" id="A0A9X2GL68"/>
<organism evidence="3 4">
    <name type="scientific">Nonomuraea thailandensis</name>
    <dbReference type="NCBI Taxonomy" id="1188745"/>
    <lineage>
        <taxon>Bacteria</taxon>
        <taxon>Bacillati</taxon>
        <taxon>Actinomycetota</taxon>
        <taxon>Actinomycetes</taxon>
        <taxon>Streptosporangiales</taxon>
        <taxon>Streptosporangiaceae</taxon>
        <taxon>Nonomuraea</taxon>
    </lineage>
</organism>
<feature type="region of interest" description="Disordered" evidence="1">
    <location>
        <begin position="1"/>
        <end position="20"/>
    </location>
</feature>
<proteinExistence type="predicted"/>